<feature type="coiled-coil region" evidence="7">
    <location>
        <begin position="28"/>
        <end position="62"/>
    </location>
</feature>
<accession>A0A5D2KEV5</accession>
<sequence length="88" mass="10528">MQARFRRGQKKSLEEANQMLQMQAWQEVERARQGQRDAESKLSSLEAEVQKMRVEMAAMKRDAEHYSHQSHYLTPKPMFYGFFKEEKC</sequence>
<dbReference type="EMBL" id="CM017628">
    <property type="protein sequence ID" value="TYH65309.1"/>
    <property type="molecule type" value="Genomic_DNA"/>
</dbReference>
<keyword evidence="4" id="KW-0333">Golgi apparatus</keyword>
<keyword evidence="6" id="KW-0472">Membrane</keyword>
<keyword evidence="3" id="KW-1133">Transmembrane helix</keyword>
<evidence type="ECO:0000256" key="7">
    <source>
        <dbReference type="SAM" id="Coils"/>
    </source>
</evidence>
<dbReference type="InterPro" id="IPR019177">
    <property type="entry name" value="Golgin_subfamily_A_member_5"/>
</dbReference>
<dbReference type="PANTHER" id="PTHR13815:SF7">
    <property type="entry name" value="GOLGIN SUBFAMILY A MEMBER 5"/>
    <property type="match status" value="1"/>
</dbReference>
<evidence type="ECO:0000256" key="4">
    <source>
        <dbReference type="ARBA" id="ARBA00023034"/>
    </source>
</evidence>
<evidence type="ECO:0000256" key="2">
    <source>
        <dbReference type="ARBA" id="ARBA00022692"/>
    </source>
</evidence>
<evidence type="ECO:0000256" key="6">
    <source>
        <dbReference type="ARBA" id="ARBA00023136"/>
    </source>
</evidence>
<keyword evidence="5 7" id="KW-0175">Coiled coil</keyword>
<evidence type="ECO:0000313" key="8">
    <source>
        <dbReference type="EMBL" id="TYH65309.1"/>
    </source>
</evidence>
<evidence type="ECO:0000256" key="5">
    <source>
        <dbReference type="ARBA" id="ARBA00023054"/>
    </source>
</evidence>
<dbReference type="PANTHER" id="PTHR13815">
    <property type="entry name" value="GOLGIN-84"/>
    <property type="match status" value="1"/>
</dbReference>
<evidence type="ECO:0000256" key="3">
    <source>
        <dbReference type="ARBA" id="ARBA00022989"/>
    </source>
</evidence>
<reference evidence="8 9" key="1">
    <citation type="submission" date="2019-07" db="EMBL/GenBank/DDBJ databases">
        <title>WGS assembly of Gossypium tomentosum.</title>
        <authorList>
            <person name="Chen Z.J."/>
            <person name="Sreedasyam A."/>
            <person name="Ando A."/>
            <person name="Song Q."/>
            <person name="De L."/>
            <person name="Hulse-Kemp A."/>
            <person name="Ding M."/>
            <person name="Ye W."/>
            <person name="Kirkbride R."/>
            <person name="Jenkins J."/>
            <person name="Plott C."/>
            <person name="Lovell J."/>
            <person name="Lin Y.-M."/>
            <person name="Vaughn R."/>
            <person name="Liu B."/>
            <person name="Li W."/>
            <person name="Simpson S."/>
            <person name="Scheffler B."/>
            <person name="Saski C."/>
            <person name="Grover C."/>
            <person name="Hu G."/>
            <person name="Conover J."/>
            <person name="Carlson J."/>
            <person name="Shu S."/>
            <person name="Boston L."/>
            <person name="Williams M."/>
            <person name="Peterson D."/>
            <person name="Mcgee K."/>
            <person name="Jones D."/>
            <person name="Wendel J."/>
            <person name="Stelly D."/>
            <person name="Grimwood J."/>
            <person name="Schmutz J."/>
        </authorList>
    </citation>
    <scope>NUCLEOTIDE SEQUENCE [LARGE SCALE GENOMIC DNA]</scope>
    <source>
        <strain evidence="8">7179.01</strain>
    </source>
</reference>
<organism evidence="8 9">
    <name type="scientific">Gossypium tomentosum</name>
    <name type="common">Hawaiian cotton</name>
    <name type="synonym">Gossypium sandvicense</name>
    <dbReference type="NCBI Taxonomy" id="34277"/>
    <lineage>
        <taxon>Eukaryota</taxon>
        <taxon>Viridiplantae</taxon>
        <taxon>Streptophyta</taxon>
        <taxon>Embryophyta</taxon>
        <taxon>Tracheophyta</taxon>
        <taxon>Spermatophyta</taxon>
        <taxon>Magnoliopsida</taxon>
        <taxon>eudicotyledons</taxon>
        <taxon>Gunneridae</taxon>
        <taxon>Pentapetalae</taxon>
        <taxon>rosids</taxon>
        <taxon>malvids</taxon>
        <taxon>Malvales</taxon>
        <taxon>Malvaceae</taxon>
        <taxon>Malvoideae</taxon>
        <taxon>Gossypium</taxon>
    </lineage>
</organism>
<evidence type="ECO:0000256" key="1">
    <source>
        <dbReference type="ARBA" id="ARBA00004194"/>
    </source>
</evidence>
<dbReference type="Proteomes" id="UP000322667">
    <property type="component" value="Chromosome D06"/>
</dbReference>
<name>A0A5D2KEV5_GOSTO</name>
<comment type="subcellular location">
    <subcellularLocation>
        <location evidence="1">Golgi apparatus membrane</location>
        <topology evidence="1">Single-pass membrane protein</topology>
    </subcellularLocation>
</comment>
<protein>
    <submittedName>
        <fullName evidence="8">Uncharacterized protein</fullName>
    </submittedName>
</protein>
<dbReference type="GO" id="GO:0031985">
    <property type="term" value="C:Golgi cisterna"/>
    <property type="evidence" value="ECO:0007669"/>
    <property type="project" value="TreeGrafter"/>
</dbReference>
<keyword evidence="2" id="KW-0812">Transmembrane</keyword>
<dbReference type="GO" id="GO:0007030">
    <property type="term" value="P:Golgi organization"/>
    <property type="evidence" value="ECO:0007669"/>
    <property type="project" value="InterPro"/>
</dbReference>
<dbReference type="AlphaFoldDB" id="A0A5D2KEV5"/>
<evidence type="ECO:0000313" key="9">
    <source>
        <dbReference type="Proteomes" id="UP000322667"/>
    </source>
</evidence>
<dbReference type="GO" id="GO:0000301">
    <property type="term" value="P:retrograde transport, vesicle recycling within Golgi"/>
    <property type="evidence" value="ECO:0007669"/>
    <property type="project" value="TreeGrafter"/>
</dbReference>
<gene>
    <name evidence="8" type="ORF">ES332_D06G047100v1</name>
</gene>
<dbReference type="GO" id="GO:0000139">
    <property type="term" value="C:Golgi membrane"/>
    <property type="evidence" value="ECO:0007669"/>
    <property type="project" value="UniProtKB-SubCell"/>
</dbReference>
<keyword evidence="9" id="KW-1185">Reference proteome</keyword>
<proteinExistence type="predicted"/>